<evidence type="ECO:0000259" key="9">
    <source>
        <dbReference type="Pfam" id="PF00909"/>
    </source>
</evidence>
<keyword evidence="5 8" id="KW-1133">Transmembrane helix</keyword>
<dbReference type="EMBL" id="CP088295">
    <property type="protein sequence ID" value="UUY01865.1"/>
    <property type="molecule type" value="Genomic_DNA"/>
</dbReference>
<dbReference type="PANTHER" id="PTHR11730">
    <property type="entry name" value="AMMONIUM TRANSPORTER"/>
    <property type="match status" value="1"/>
</dbReference>
<feature type="transmembrane region" description="Helical" evidence="8">
    <location>
        <begin position="130"/>
        <end position="150"/>
    </location>
</feature>
<evidence type="ECO:0000256" key="4">
    <source>
        <dbReference type="ARBA" id="ARBA00022692"/>
    </source>
</evidence>
<keyword evidence="7" id="KW-0924">Ammonia transport</keyword>
<dbReference type="SUPFAM" id="SSF111352">
    <property type="entry name" value="Ammonium transporter"/>
    <property type="match status" value="1"/>
</dbReference>
<evidence type="ECO:0000256" key="7">
    <source>
        <dbReference type="ARBA" id="ARBA00023177"/>
    </source>
</evidence>
<evidence type="ECO:0000256" key="5">
    <source>
        <dbReference type="ARBA" id="ARBA00022989"/>
    </source>
</evidence>
<feature type="domain" description="Ammonium transporter AmtB-like" evidence="9">
    <location>
        <begin position="7"/>
        <end position="244"/>
    </location>
</feature>
<sequence length="280" mass="28915">MTSAPPGCVHLVAGMFTLGVLIHLGPRIGRFNKDGSANTIEPHNLPMTMLGLMLIFVGFFGFLMGCVIYGGEGYINIYGMGTNLSAWVFNVLMGLAGGIIGAYIASRGEPFWTISGGLAGVISVGAGADIYYPGVAFIIAIAGGALIPYLGRLVEKMGIDDAVGAVSVHAGCGLWSLVAVGIFASGYPNVEGVDDTSLIGQLICAAAFVALGFIPGYVSGWMLKKVNLLRIPAEAELAGLDLAHIPALPYPEGIPITAREPFIGQPPVAPADTVPAAPER</sequence>
<evidence type="ECO:0000313" key="10">
    <source>
        <dbReference type="EMBL" id="UUY01865.1"/>
    </source>
</evidence>
<dbReference type="InterPro" id="IPR024041">
    <property type="entry name" value="NH4_transpt_AmtB-like_dom"/>
</dbReference>
<dbReference type="InterPro" id="IPR029020">
    <property type="entry name" value="Ammonium/urea_transptr"/>
</dbReference>
<reference evidence="11" key="1">
    <citation type="submission" date="2021-11" db="EMBL/GenBank/DDBJ databases">
        <title>Cultivation dependent microbiological survey of springs from the worlds oldest radium mine currently devoted to the extraction of radon-saturated water.</title>
        <authorList>
            <person name="Kapinusova G."/>
            <person name="Smrhova T."/>
            <person name="Strejcek M."/>
            <person name="Suman J."/>
            <person name="Jani K."/>
            <person name="Pajer P."/>
            <person name="Uhlik O."/>
        </authorList>
    </citation>
    <scope>NUCLEOTIDE SEQUENCE [LARGE SCALE GENOMIC DNA]</scope>
    <source>
        <strain evidence="11">J379</strain>
    </source>
</reference>
<keyword evidence="6 8" id="KW-0472">Membrane</keyword>
<feature type="transmembrane region" description="Helical" evidence="8">
    <location>
        <begin position="198"/>
        <end position="218"/>
    </location>
</feature>
<evidence type="ECO:0000256" key="6">
    <source>
        <dbReference type="ARBA" id="ARBA00023136"/>
    </source>
</evidence>
<feature type="transmembrane region" description="Helical" evidence="8">
    <location>
        <begin position="83"/>
        <end position="105"/>
    </location>
</feature>
<feature type="transmembrane region" description="Helical" evidence="8">
    <location>
        <begin position="7"/>
        <end position="25"/>
    </location>
</feature>
<name>A0ABY5PBN8_9ACTN</name>
<accession>A0ABY5PBN8</accession>
<dbReference type="PANTHER" id="PTHR11730:SF6">
    <property type="entry name" value="AMMONIUM TRANSPORTER"/>
    <property type="match status" value="1"/>
</dbReference>
<dbReference type="Pfam" id="PF00909">
    <property type="entry name" value="Ammonium_transp"/>
    <property type="match status" value="1"/>
</dbReference>
<evidence type="ECO:0000256" key="8">
    <source>
        <dbReference type="SAM" id="Phobius"/>
    </source>
</evidence>
<feature type="transmembrane region" description="Helical" evidence="8">
    <location>
        <begin position="45"/>
        <end position="71"/>
    </location>
</feature>
<proteinExistence type="inferred from homology"/>
<evidence type="ECO:0000256" key="1">
    <source>
        <dbReference type="ARBA" id="ARBA00004141"/>
    </source>
</evidence>
<comment type="similarity">
    <text evidence="2">Belongs to the ammonia transporter channel (TC 1.A.11.2) family.</text>
</comment>
<keyword evidence="4 8" id="KW-0812">Transmembrane</keyword>
<evidence type="ECO:0000256" key="2">
    <source>
        <dbReference type="ARBA" id="ARBA00005887"/>
    </source>
</evidence>
<protein>
    <recommendedName>
        <fullName evidence="9">Ammonium transporter AmtB-like domain-containing protein</fullName>
    </recommendedName>
</protein>
<feature type="transmembrane region" description="Helical" evidence="8">
    <location>
        <begin position="162"/>
        <end position="186"/>
    </location>
</feature>
<evidence type="ECO:0000256" key="3">
    <source>
        <dbReference type="ARBA" id="ARBA00022448"/>
    </source>
</evidence>
<dbReference type="Gene3D" id="1.10.3430.10">
    <property type="entry name" value="Ammonium transporter AmtB like domains"/>
    <property type="match status" value="1"/>
</dbReference>
<organism evidence="10 11">
    <name type="scientific">Svornostia abyssi</name>
    <dbReference type="NCBI Taxonomy" id="2898438"/>
    <lineage>
        <taxon>Bacteria</taxon>
        <taxon>Bacillati</taxon>
        <taxon>Actinomycetota</taxon>
        <taxon>Thermoleophilia</taxon>
        <taxon>Solirubrobacterales</taxon>
        <taxon>Baekduiaceae</taxon>
        <taxon>Svornostia</taxon>
    </lineage>
</organism>
<evidence type="ECO:0000313" key="11">
    <source>
        <dbReference type="Proteomes" id="UP001058860"/>
    </source>
</evidence>
<comment type="subcellular location">
    <subcellularLocation>
        <location evidence="1">Membrane</location>
        <topology evidence="1">Multi-pass membrane protein</topology>
    </subcellularLocation>
</comment>
<keyword evidence="11" id="KW-1185">Reference proteome</keyword>
<dbReference type="Proteomes" id="UP001058860">
    <property type="component" value="Chromosome"/>
</dbReference>
<keyword evidence="3" id="KW-0813">Transport</keyword>
<gene>
    <name evidence="10" type="ORF">LRS13_14150</name>
</gene>